<reference evidence="2 3" key="1">
    <citation type="submission" date="2014-01" db="EMBL/GenBank/DDBJ databases">
        <title>Roseivivax halodurans JCM 10272 Genome Sequencing.</title>
        <authorList>
            <person name="Lai Q."/>
            <person name="Li G."/>
            <person name="Shao Z."/>
        </authorList>
    </citation>
    <scope>NUCLEOTIDE SEQUENCE [LARGE SCALE GENOMIC DNA]</scope>
    <source>
        <strain evidence="2 3">JCM 10272</strain>
    </source>
</reference>
<dbReference type="SUPFAM" id="SSF49503">
    <property type="entry name" value="Cupredoxins"/>
    <property type="match status" value="1"/>
</dbReference>
<protein>
    <submittedName>
        <fullName evidence="2">Copper-binding protein, plastocyanin/azurin family</fullName>
    </submittedName>
</protein>
<accession>X7EDI0</accession>
<organism evidence="2 3">
    <name type="scientific">Roseivivax halodurans JCM 10272</name>
    <dbReference type="NCBI Taxonomy" id="1449350"/>
    <lineage>
        <taxon>Bacteria</taxon>
        <taxon>Pseudomonadati</taxon>
        <taxon>Pseudomonadota</taxon>
        <taxon>Alphaproteobacteria</taxon>
        <taxon>Rhodobacterales</taxon>
        <taxon>Roseobacteraceae</taxon>
        <taxon>Roseivivax</taxon>
    </lineage>
</organism>
<keyword evidence="1" id="KW-0732">Signal</keyword>
<dbReference type="eggNOG" id="COG3794">
    <property type="taxonomic scope" value="Bacteria"/>
</dbReference>
<sequence length="117" mass="11866">MSRLIKAAPLLAAALAAPAFAAEHEVIIVRGGYFPETIYAAPGDTIRFVNAGGATATIAATDGSWASDLIDVDATATIPVVEGMTKAYSRPASQSTSGEAAVGYIEWEVPVPSGDAG</sequence>
<dbReference type="InterPro" id="IPR008972">
    <property type="entry name" value="Cupredoxin"/>
</dbReference>
<dbReference type="OrthoDB" id="7725826at2"/>
<dbReference type="AlphaFoldDB" id="X7EDI0"/>
<dbReference type="EMBL" id="JALZ01000015">
    <property type="protein sequence ID" value="ETX13982.1"/>
    <property type="molecule type" value="Genomic_DNA"/>
</dbReference>
<comment type="caution">
    <text evidence="2">The sequence shown here is derived from an EMBL/GenBank/DDBJ whole genome shotgun (WGS) entry which is preliminary data.</text>
</comment>
<evidence type="ECO:0000313" key="2">
    <source>
        <dbReference type="EMBL" id="ETX13982.1"/>
    </source>
</evidence>
<dbReference type="RefSeq" id="WP_051489479.1">
    <property type="nucleotide sequence ID" value="NZ_JALZ01000015.1"/>
</dbReference>
<evidence type="ECO:0000313" key="3">
    <source>
        <dbReference type="Proteomes" id="UP000022447"/>
    </source>
</evidence>
<keyword evidence="3" id="KW-1185">Reference proteome</keyword>
<dbReference type="Gene3D" id="2.60.40.420">
    <property type="entry name" value="Cupredoxins - blue copper proteins"/>
    <property type="match status" value="1"/>
</dbReference>
<name>X7EDI0_9RHOB</name>
<dbReference type="Proteomes" id="UP000022447">
    <property type="component" value="Unassembled WGS sequence"/>
</dbReference>
<feature type="chain" id="PRO_5004977186" evidence="1">
    <location>
        <begin position="22"/>
        <end position="117"/>
    </location>
</feature>
<dbReference type="STRING" id="1449350.OCH239_05870"/>
<gene>
    <name evidence="2" type="ORF">OCH239_05870</name>
</gene>
<feature type="signal peptide" evidence="1">
    <location>
        <begin position="1"/>
        <end position="21"/>
    </location>
</feature>
<evidence type="ECO:0000256" key="1">
    <source>
        <dbReference type="SAM" id="SignalP"/>
    </source>
</evidence>
<proteinExistence type="predicted"/>